<feature type="region of interest" description="Disordered" evidence="1">
    <location>
        <begin position="87"/>
        <end position="113"/>
    </location>
</feature>
<dbReference type="Proteomes" id="UP001152320">
    <property type="component" value="Chromosome 8"/>
</dbReference>
<sequence length="113" mass="13096">MVVKLGANTSNNCCVSRFLPPALDEEILLVPEWMTIPGMWDFSCIREQAKREELYCNKGKNVICDPVPKSKTKKDFRPNVWKRKCRRSRRNNRRNGGAVKITYKDSSTENFGK</sequence>
<accession>A0A9Q1H961</accession>
<keyword evidence="3" id="KW-1185">Reference proteome</keyword>
<dbReference type="OrthoDB" id="10603329at2759"/>
<protein>
    <submittedName>
        <fullName evidence="2">Uncharacterized protein</fullName>
    </submittedName>
</protein>
<gene>
    <name evidence="2" type="ORF">HOLleu_18035</name>
</gene>
<organism evidence="2 3">
    <name type="scientific">Holothuria leucospilota</name>
    <name type="common">Black long sea cucumber</name>
    <name type="synonym">Mertensiothuria leucospilota</name>
    <dbReference type="NCBI Taxonomy" id="206669"/>
    <lineage>
        <taxon>Eukaryota</taxon>
        <taxon>Metazoa</taxon>
        <taxon>Echinodermata</taxon>
        <taxon>Eleutherozoa</taxon>
        <taxon>Echinozoa</taxon>
        <taxon>Holothuroidea</taxon>
        <taxon>Aspidochirotacea</taxon>
        <taxon>Aspidochirotida</taxon>
        <taxon>Holothuriidae</taxon>
        <taxon>Holothuria</taxon>
    </lineage>
</organism>
<name>A0A9Q1H961_HOLLE</name>
<reference evidence="2" key="1">
    <citation type="submission" date="2021-10" db="EMBL/GenBank/DDBJ databases">
        <title>Tropical sea cucumber genome reveals ecological adaptation and Cuvierian tubules defense mechanism.</title>
        <authorList>
            <person name="Chen T."/>
        </authorList>
    </citation>
    <scope>NUCLEOTIDE SEQUENCE</scope>
    <source>
        <strain evidence="2">Nanhai2018</strain>
        <tissue evidence="2">Muscle</tissue>
    </source>
</reference>
<evidence type="ECO:0000313" key="3">
    <source>
        <dbReference type="Proteomes" id="UP001152320"/>
    </source>
</evidence>
<feature type="compositionally biased region" description="Basic and acidic residues" evidence="1">
    <location>
        <begin position="102"/>
        <end position="113"/>
    </location>
</feature>
<dbReference type="AlphaFoldDB" id="A0A9Q1H961"/>
<evidence type="ECO:0000313" key="2">
    <source>
        <dbReference type="EMBL" id="KAJ8037260.1"/>
    </source>
</evidence>
<comment type="caution">
    <text evidence="2">The sequence shown here is derived from an EMBL/GenBank/DDBJ whole genome shotgun (WGS) entry which is preliminary data.</text>
</comment>
<evidence type="ECO:0000256" key="1">
    <source>
        <dbReference type="SAM" id="MobiDB-lite"/>
    </source>
</evidence>
<proteinExistence type="predicted"/>
<dbReference type="EMBL" id="JAIZAY010000008">
    <property type="protein sequence ID" value="KAJ8037260.1"/>
    <property type="molecule type" value="Genomic_DNA"/>
</dbReference>